<dbReference type="PANTHER" id="PTHR11570">
    <property type="entry name" value="S-ADENOSYLMETHIONINE DECARBOXYLASE"/>
    <property type="match status" value="1"/>
</dbReference>
<evidence type="ECO:0000256" key="1">
    <source>
        <dbReference type="ARBA" id="ARBA00004911"/>
    </source>
</evidence>
<evidence type="ECO:0000256" key="14">
    <source>
        <dbReference type="PIRSR" id="PIRSR001355-2"/>
    </source>
</evidence>
<comment type="cofactor">
    <cofactor evidence="12">
        <name>pyruvate</name>
        <dbReference type="ChEBI" id="CHEBI:15361"/>
    </cofactor>
    <text evidence="12">Binds 1 pyruvoyl group covalently per subunit.</text>
</comment>
<feature type="compositionally biased region" description="Basic residues" evidence="18">
    <location>
        <begin position="353"/>
        <end position="368"/>
    </location>
</feature>
<dbReference type="InterPro" id="IPR048283">
    <property type="entry name" value="AdoMetDC-like"/>
</dbReference>
<dbReference type="EC" id="4.1.1.50" evidence="12"/>
<dbReference type="PIRSF" id="PIRSF001355">
    <property type="entry name" value="S-AdenosylMet_decarboxylase"/>
    <property type="match status" value="1"/>
</dbReference>
<feature type="active site" description="Schiff-base intermediate with substrate; via pyruvic acid" evidence="13">
    <location>
        <position position="68"/>
    </location>
</feature>
<dbReference type="SUPFAM" id="SSF56276">
    <property type="entry name" value="S-adenosylmethionine decarboxylase"/>
    <property type="match status" value="1"/>
</dbReference>
<sequence length="382" mass="42999">MIFEEFKMTEVASFEGPEKTLEVCFAPCGEGCRALGRGALDAILAEARCEILSKISNEYLDAYVLSESSLFVYKYKWVIKTCGRTTLLRSLRKLLEYTGTLDMRVEWVGYSRKNFVFPDDQTSPHTSFHEELSYLKAHPICGSGYVLGPMTGDHWFVFISDQCERPSELETERTVNVMMFDLADEVREQFYLKPGEIDDQETGNIMTQRSGLGDLVGAKVDARAFAPCGYSMNSLVYGSYTTVHVTPEPSCSYASFETNTPLKSYTSLLKNVLSVFKPKRIVVTLFADAAGLKHVTTFDKLNHIDLPKATYARADLSSLCVETDAVCMMANYVLDPDHHDYLDDDLHAEPPNHRRRRAPKNHPIHKLPRGPNPNQLHVGSLP</sequence>
<feature type="active site" description="Proton acceptor; for processing activity" evidence="13">
    <location>
        <position position="244"/>
    </location>
</feature>
<accession>A0AAD7UGT3</accession>
<keyword evidence="6 12" id="KW-0745">Spermidine biosynthesis</keyword>
<keyword evidence="4 12" id="KW-0210">Decarboxylase</keyword>
<comment type="pathway">
    <text evidence="1 12">Amine and polyamine biosynthesis; S-adenosylmethioninamine biosynthesis; S-adenosylmethioninamine from S-adenosyl-L-methionine: step 1/1.</text>
</comment>
<comment type="catalytic activity">
    <reaction evidence="12">
        <text>S-adenosyl-L-methionine + H(+) = S-adenosyl 3-(methylsulfanyl)propylamine + CO2</text>
        <dbReference type="Rhea" id="RHEA:15981"/>
        <dbReference type="ChEBI" id="CHEBI:15378"/>
        <dbReference type="ChEBI" id="CHEBI:16526"/>
        <dbReference type="ChEBI" id="CHEBI:57443"/>
        <dbReference type="ChEBI" id="CHEBI:59789"/>
        <dbReference type="EC" id="4.1.1.50"/>
    </reaction>
</comment>
<feature type="chain" id="PRO_5042322312" description="S-adenosylmethionine decarboxylase beta chain" evidence="17">
    <location>
        <begin position="1"/>
        <end position="67"/>
    </location>
</feature>
<feature type="site" description="Cleavage (non-hydrolytic); by autolysis" evidence="16">
    <location>
        <begin position="67"/>
        <end position="68"/>
    </location>
</feature>
<reference evidence="19" key="1">
    <citation type="submission" date="2023-01" db="EMBL/GenBank/DDBJ databases">
        <title>Metagenome sequencing of chrysophaentin producing Chrysophaeum taylorii.</title>
        <authorList>
            <person name="Davison J."/>
            <person name="Bewley C."/>
        </authorList>
    </citation>
    <scope>NUCLEOTIDE SEQUENCE</scope>
    <source>
        <strain evidence="19">NIES-1699</strain>
    </source>
</reference>
<dbReference type="Gene3D" id="3.60.90.10">
    <property type="entry name" value="S-adenosylmethionine decarboxylase"/>
    <property type="match status" value="1"/>
</dbReference>
<dbReference type="InterPro" id="IPR016067">
    <property type="entry name" value="S-AdoMet_deCO2ase_core"/>
</dbReference>
<evidence type="ECO:0000256" key="2">
    <source>
        <dbReference type="ARBA" id="ARBA00008466"/>
    </source>
</evidence>
<feature type="modified residue" description="Pyruvic acid (Ser); by autocatalysis" evidence="15">
    <location>
        <position position="68"/>
    </location>
</feature>
<dbReference type="GO" id="GO:0006597">
    <property type="term" value="P:spermine biosynthetic process"/>
    <property type="evidence" value="ECO:0007669"/>
    <property type="project" value="InterPro"/>
</dbReference>
<feature type="active site" description="Proton acceptor; for processing activity" evidence="13">
    <location>
        <position position="231"/>
    </location>
</feature>
<evidence type="ECO:0000256" key="13">
    <source>
        <dbReference type="PIRSR" id="PIRSR001355-1"/>
    </source>
</evidence>
<comment type="caution">
    <text evidence="19">The sequence shown here is derived from an EMBL/GenBank/DDBJ whole genome shotgun (WGS) entry which is preliminary data.</text>
</comment>
<evidence type="ECO:0000256" key="15">
    <source>
        <dbReference type="PIRSR" id="PIRSR001355-3"/>
    </source>
</evidence>
<evidence type="ECO:0000256" key="3">
    <source>
        <dbReference type="ARBA" id="ARBA00022691"/>
    </source>
</evidence>
<feature type="binding site" evidence="14">
    <location>
        <position position="14"/>
    </location>
    <ligand>
        <name>substrate</name>
    </ligand>
</feature>
<dbReference type="GO" id="GO:0004014">
    <property type="term" value="F:adenosylmethionine decarboxylase activity"/>
    <property type="evidence" value="ECO:0007669"/>
    <property type="project" value="UniProtKB-EC"/>
</dbReference>
<evidence type="ECO:0000256" key="10">
    <source>
        <dbReference type="ARBA" id="ARBA00023270"/>
    </source>
</evidence>
<evidence type="ECO:0000256" key="18">
    <source>
        <dbReference type="SAM" id="MobiDB-lite"/>
    </source>
</evidence>
<feature type="binding site" evidence="14">
    <location>
        <position position="67"/>
    </location>
    <ligand>
        <name>substrate</name>
    </ligand>
</feature>
<proteinExistence type="inferred from homology"/>
<evidence type="ECO:0000256" key="4">
    <source>
        <dbReference type="ARBA" id="ARBA00022793"/>
    </source>
</evidence>
<dbReference type="InterPro" id="IPR001985">
    <property type="entry name" value="S-AdoMet_decarboxylase_euk"/>
</dbReference>
<evidence type="ECO:0000256" key="9">
    <source>
        <dbReference type="ARBA" id="ARBA00023239"/>
    </source>
</evidence>
<dbReference type="GO" id="GO:0005829">
    <property type="term" value="C:cytosol"/>
    <property type="evidence" value="ECO:0007669"/>
    <property type="project" value="TreeGrafter"/>
</dbReference>
<organism evidence="19 20">
    <name type="scientific">Chrysophaeum taylorii</name>
    <dbReference type="NCBI Taxonomy" id="2483200"/>
    <lineage>
        <taxon>Eukaryota</taxon>
        <taxon>Sar</taxon>
        <taxon>Stramenopiles</taxon>
        <taxon>Ochrophyta</taxon>
        <taxon>Pelagophyceae</taxon>
        <taxon>Pelagomonadales</taxon>
        <taxon>Pelagomonadaceae</taxon>
        <taxon>Chrysophaeum</taxon>
    </lineage>
</organism>
<evidence type="ECO:0000256" key="11">
    <source>
        <dbReference type="ARBA" id="ARBA00023317"/>
    </source>
</evidence>
<feature type="binding site" evidence="14">
    <location>
        <position position="225"/>
    </location>
    <ligand>
        <name>substrate</name>
    </ligand>
</feature>
<keyword evidence="20" id="KW-1185">Reference proteome</keyword>
<evidence type="ECO:0000256" key="6">
    <source>
        <dbReference type="ARBA" id="ARBA00023066"/>
    </source>
</evidence>
<dbReference type="EMBL" id="JAQMWT010000336">
    <property type="protein sequence ID" value="KAJ8604246.1"/>
    <property type="molecule type" value="Genomic_DNA"/>
</dbReference>
<dbReference type="Gene3D" id="3.30.360.50">
    <property type="entry name" value="S-adenosylmethionine decarboxylase"/>
    <property type="match status" value="1"/>
</dbReference>
<feature type="binding site" evidence="14">
    <location>
        <position position="248"/>
    </location>
    <ligand>
        <name>substrate</name>
    </ligand>
</feature>
<gene>
    <name evidence="19" type="ORF">CTAYLR_009223</name>
</gene>
<dbReference type="AlphaFoldDB" id="A0AAD7UGT3"/>
<dbReference type="NCBIfam" id="TIGR00535">
    <property type="entry name" value="SAM_DCase"/>
    <property type="match status" value="1"/>
</dbReference>
<dbReference type="GO" id="GO:0008295">
    <property type="term" value="P:spermidine biosynthetic process"/>
    <property type="evidence" value="ECO:0007669"/>
    <property type="project" value="UniProtKB-KW"/>
</dbReference>
<evidence type="ECO:0000256" key="7">
    <source>
        <dbReference type="ARBA" id="ARBA00023115"/>
    </source>
</evidence>
<dbReference type="PANTHER" id="PTHR11570:SF0">
    <property type="entry name" value="S-ADENOSYLMETHIONINE DECARBOXYLASE PROENZYME"/>
    <property type="match status" value="1"/>
</dbReference>
<dbReference type="PROSITE" id="PS01336">
    <property type="entry name" value="ADOMETDC"/>
    <property type="match status" value="1"/>
</dbReference>
<evidence type="ECO:0000256" key="8">
    <source>
        <dbReference type="ARBA" id="ARBA00023145"/>
    </source>
</evidence>
<feature type="active site" description="Proton donor; for catalytic activity" evidence="13">
    <location>
        <position position="82"/>
    </location>
</feature>
<dbReference type="Pfam" id="PF01536">
    <property type="entry name" value="SAM_decarbox"/>
    <property type="match status" value="1"/>
</dbReference>
<dbReference type="InterPro" id="IPR018166">
    <property type="entry name" value="S-AdoMet_deCO2ase_CS"/>
</dbReference>
<feature type="compositionally biased region" description="Polar residues" evidence="18">
    <location>
        <begin position="372"/>
        <end position="382"/>
    </location>
</feature>
<protein>
    <recommendedName>
        <fullName evidence="12">S-adenosylmethionine decarboxylase proenzyme</fullName>
        <ecNumber evidence="12">4.1.1.50</ecNumber>
    </recommendedName>
</protein>
<feature type="chain" id="PRO_5042322311" description="S-adenosylmethionine decarboxylase alpha chain" evidence="17">
    <location>
        <begin position="68"/>
        <end position="382"/>
    </location>
</feature>
<keyword evidence="10 12" id="KW-0704">Schiff base</keyword>
<name>A0AAD7UGT3_9STRA</name>
<keyword evidence="7 12" id="KW-0620">Polyamine biosynthesis</keyword>
<keyword evidence="3 12" id="KW-0949">S-adenosyl-L-methionine</keyword>
<evidence type="ECO:0000313" key="19">
    <source>
        <dbReference type="EMBL" id="KAJ8604246.1"/>
    </source>
</evidence>
<evidence type="ECO:0000313" key="20">
    <source>
        <dbReference type="Proteomes" id="UP001230188"/>
    </source>
</evidence>
<keyword evidence="9 12" id="KW-0456">Lyase</keyword>
<keyword evidence="8 12" id="KW-0865">Zymogen</keyword>
<keyword evidence="11 12" id="KW-0670">Pyruvate</keyword>
<evidence type="ECO:0000256" key="12">
    <source>
        <dbReference type="PIRNR" id="PIRNR001355"/>
    </source>
</evidence>
<evidence type="ECO:0000256" key="17">
    <source>
        <dbReference type="PIRSR" id="PIRSR001355-5"/>
    </source>
</evidence>
<dbReference type="Proteomes" id="UP001230188">
    <property type="component" value="Unassembled WGS sequence"/>
</dbReference>
<evidence type="ECO:0000256" key="16">
    <source>
        <dbReference type="PIRSR" id="PIRSR001355-4"/>
    </source>
</evidence>
<keyword evidence="5 16" id="KW-0068">Autocatalytic cleavage</keyword>
<comment type="similarity">
    <text evidence="2 12">Belongs to the eukaryotic AdoMetDC family.</text>
</comment>
<evidence type="ECO:0000256" key="5">
    <source>
        <dbReference type="ARBA" id="ARBA00022813"/>
    </source>
</evidence>
<feature type="region of interest" description="Disordered" evidence="18">
    <location>
        <begin position="344"/>
        <end position="382"/>
    </location>
</feature>